<keyword evidence="1" id="KW-1133">Transmembrane helix</keyword>
<keyword evidence="1" id="KW-0472">Membrane</keyword>
<keyword evidence="3" id="KW-1185">Reference proteome</keyword>
<organism evidence="2 3">
    <name type="scientific">Trema orientale</name>
    <name type="common">Charcoal tree</name>
    <name type="synonym">Celtis orientalis</name>
    <dbReference type="NCBI Taxonomy" id="63057"/>
    <lineage>
        <taxon>Eukaryota</taxon>
        <taxon>Viridiplantae</taxon>
        <taxon>Streptophyta</taxon>
        <taxon>Embryophyta</taxon>
        <taxon>Tracheophyta</taxon>
        <taxon>Spermatophyta</taxon>
        <taxon>Magnoliopsida</taxon>
        <taxon>eudicotyledons</taxon>
        <taxon>Gunneridae</taxon>
        <taxon>Pentapetalae</taxon>
        <taxon>rosids</taxon>
        <taxon>fabids</taxon>
        <taxon>Rosales</taxon>
        <taxon>Cannabaceae</taxon>
        <taxon>Trema</taxon>
    </lineage>
</organism>
<dbReference type="EMBL" id="JXTC01000210">
    <property type="protein sequence ID" value="PON81678.1"/>
    <property type="molecule type" value="Genomic_DNA"/>
</dbReference>
<sequence>IISDINFNNYDIESNERTSIEEETSIELFGQEQLMDHLKYKHKNLVHVEKETCKNTIQNYKKSCSPNIVHSNVILKDIAQRKGQIVSHGIVINEDHIGIFSIGKMTFTLGFEFLIFIFLLLFFFLI</sequence>
<protein>
    <submittedName>
        <fullName evidence="2">Uncharacterized protein</fullName>
    </submittedName>
</protein>
<gene>
    <name evidence="2" type="ORF">TorRG33x02_224970</name>
</gene>
<dbReference type="InParanoid" id="A0A2P5E823"/>
<accession>A0A2P5E823</accession>
<dbReference type="AlphaFoldDB" id="A0A2P5E823"/>
<keyword evidence="1" id="KW-0812">Transmembrane</keyword>
<feature type="transmembrane region" description="Helical" evidence="1">
    <location>
        <begin position="106"/>
        <end position="125"/>
    </location>
</feature>
<reference evidence="3" key="1">
    <citation type="submission" date="2016-06" db="EMBL/GenBank/DDBJ databases">
        <title>Parallel loss of symbiosis genes in relatives of nitrogen-fixing non-legume Parasponia.</title>
        <authorList>
            <person name="Van Velzen R."/>
            <person name="Holmer R."/>
            <person name="Bu F."/>
            <person name="Rutten L."/>
            <person name="Van Zeijl A."/>
            <person name="Liu W."/>
            <person name="Santuari L."/>
            <person name="Cao Q."/>
            <person name="Sharma T."/>
            <person name="Shen D."/>
            <person name="Roswanjaya Y."/>
            <person name="Wardhani T."/>
            <person name="Kalhor M.S."/>
            <person name="Jansen J."/>
            <person name="Van den Hoogen J."/>
            <person name="Gungor B."/>
            <person name="Hartog M."/>
            <person name="Hontelez J."/>
            <person name="Verver J."/>
            <person name="Yang W.-C."/>
            <person name="Schijlen E."/>
            <person name="Repin R."/>
            <person name="Schilthuizen M."/>
            <person name="Schranz E."/>
            <person name="Heidstra R."/>
            <person name="Miyata K."/>
            <person name="Fedorova E."/>
            <person name="Kohlen W."/>
            <person name="Bisseling T."/>
            <person name="Smit S."/>
            <person name="Geurts R."/>
        </authorList>
    </citation>
    <scope>NUCLEOTIDE SEQUENCE [LARGE SCALE GENOMIC DNA]</scope>
    <source>
        <strain evidence="3">cv. RG33-2</strain>
    </source>
</reference>
<comment type="caution">
    <text evidence="2">The sequence shown here is derived from an EMBL/GenBank/DDBJ whole genome shotgun (WGS) entry which is preliminary data.</text>
</comment>
<evidence type="ECO:0000313" key="2">
    <source>
        <dbReference type="EMBL" id="PON81678.1"/>
    </source>
</evidence>
<evidence type="ECO:0000256" key="1">
    <source>
        <dbReference type="SAM" id="Phobius"/>
    </source>
</evidence>
<name>A0A2P5E823_TREOI</name>
<dbReference type="Proteomes" id="UP000237000">
    <property type="component" value="Unassembled WGS sequence"/>
</dbReference>
<proteinExistence type="predicted"/>
<evidence type="ECO:0000313" key="3">
    <source>
        <dbReference type="Proteomes" id="UP000237000"/>
    </source>
</evidence>
<feature type="non-terminal residue" evidence="2">
    <location>
        <position position="1"/>
    </location>
</feature>